<evidence type="ECO:0000256" key="3">
    <source>
        <dbReference type="ARBA" id="ARBA00023125"/>
    </source>
</evidence>
<protein>
    <submittedName>
        <fullName evidence="8">Tyrosine-type recombinase/integrase</fullName>
    </submittedName>
</protein>
<organism evidence="8 9">
    <name type="scientific">Flavobacterium covae</name>
    <dbReference type="NCBI Taxonomy" id="2906076"/>
    <lineage>
        <taxon>Bacteria</taxon>
        <taxon>Pseudomonadati</taxon>
        <taxon>Bacteroidota</taxon>
        <taxon>Flavobacteriia</taxon>
        <taxon>Flavobacteriales</taxon>
        <taxon>Flavobacteriaceae</taxon>
        <taxon>Flavobacterium</taxon>
    </lineage>
</organism>
<dbReference type="InterPro" id="IPR011010">
    <property type="entry name" value="DNA_brk_join_enz"/>
</dbReference>
<keyword evidence="2" id="KW-0229">DNA integration</keyword>
<feature type="domain" description="Core-binding (CB)" evidence="7">
    <location>
        <begin position="109"/>
        <end position="192"/>
    </location>
</feature>
<evidence type="ECO:0000256" key="4">
    <source>
        <dbReference type="ARBA" id="ARBA00023172"/>
    </source>
</evidence>
<evidence type="ECO:0000256" key="1">
    <source>
        <dbReference type="ARBA" id="ARBA00008857"/>
    </source>
</evidence>
<evidence type="ECO:0000256" key="2">
    <source>
        <dbReference type="ARBA" id="ARBA00022908"/>
    </source>
</evidence>
<dbReference type="InterPro" id="IPR002104">
    <property type="entry name" value="Integrase_catalytic"/>
</dbReference>
<feature type="domain" description="Tyr recombinase" evidence="6">
    <location>
        <begin position="209"/>
        <end position="381"/>
    </location>
</feature>
<comment type="caution">
    <text evidence="8">The sequence shown here is derived from an EMBL/GenBank/DDBJ whole genome shotgun (WGS) entry which is preliminary data.</text>
</comment>
<dbReference type="PROSITE" id="PS51898">
    <property type="entry name" value="TYR_RECOMBINASE"/>
    <property type="match status" value="1"/>
</dbReference>
<keyword evidence="3 5" id="KW-0238">DNA-binding</keyword>
<comment type="similarity">
    <text evidence="1">Belongs to the 'phage' integrase family.</text>
</comment>
<keyword evidence="9" id="KW-1185">Reference proteome</keyword>
<reference evidence="8 9" key="1">
    <citation type="submission" date="2024-02" db="EMBL/GenBank/DDBJ databases">
        <title>Comparative Genomic Analysis of Flavobacterium Species Causing Columnaris Disease of Freshwater Fish in Thailand: Insights into Virulence and Resistance Mechanisms.</title>
        <authorList>
            <person name="Nguyen D."/>
            <person name="Chokmangmeepisarn P."/>
            <person name="Khianchaikhan K."/>
            <person name="Morishita M."/>
            <person name="Bunnoy A."/>
            <person name="Rodkhum C."/>
        </authorList>
    </citation>
    <scope>NUCLEOTIDE SEQUENCE [LARGE SCALE GENOMIC DNA]</scope>
    <source>
        <strain evidence="8 9">PCBSB2203</strain>
    </source>
</reference>
<dbReference type="Proteomes" id="UP001621713">
    <property type="component" value="Unassembled WGS sequence"/>
</dbReference>
<gene>
    <name evidence="8" type="ORF">V3467_10810</name>
</gene>
<dbReference type="InterPro" id="IPR050090">
    <property type="entry name" value="Tyrosine_recombinase_XerCD"/>
</dbReference>
<evidence type="ECO:0000313" key="9">
    <source>
        <dbReference type="Proteomes" id="UP001621713"/>
    </source>
</evidence>
<proteinExistence type="inferred from homology"/>
<evidence type="ECO:0000259" key="7">
    <source>
        <dbReference type="PROSITE" id="PS51900"/>
    </source>
</evidence>
<keyword evidence="4" id="KW-0233">DNA recombination</keyword>
<dbReference type="Pfam" id="PF00589">
    <property type="entry name" value="Phage_integrase"/>
    <property type="match status" value="1"/>
</dbReference>
<evidence type="ECO:0000259" key="6">
    <source>
        <dbReference type="PROSITE" id="PS51898"/>
    </source>
</evidence>
<dbReference type="PANTHER" id="PTHR30349:SF64">
    <property type="entry name" value="PROPHAGE INTEGRASE INTD-RELATED"/>
    <property type="match status" value="1"/>
</dbReference>
<accession>A0ABW8PIB9</accession>
<sequence length="388" mass="45438">MLLKDTSNTYFMYLYIVLLRKIIFKYLKCAVMDLSQYQFSFDIHQGRNIIWIQFKYQLSLKDALRERFPSARYSSTHKAWYLPDLAAVRKELKLPLKTLEEQTFSHISENNRLAVIQYSNQLDLMAYSPHTKRTYLQEFMQLLSLLGNVSVNSLTPDRLKDYFLYCLQKNELKEQSMNSKINAIKFYFEKVLHREQMFFDIPRPKSPLTLPKMLSKNEIVKLFSVLENKKHRLILKLCYGMGLRVSEIVNLKVEHIDSQSMRVLIVNAKGKKDRYTNLPESVLEDLRAYYLEYRPKTWLFEGAYGGNYSIRSIQAVFKSAMKKAKITKTIGIHGLRHSYATHLIEGGADIRFLQKLLGHSNLKTTQIYTHVTDVTLSKIKSPLDGLFL</sequence>
<dbReference type="PANTHER" id="PTHR30349">
    <property type="entry name" value="PHAGE INTEGRASE-RELATED"/>
    <property type="match status" value="1"/>
</dbReference>
<dbReference type="PROSITE" id="PS51900">
    <property type="entry name" value="CB"/>
    <property type="match status" value="1"/>
</dbReference>
<dbReference type="InterPro" id="IPR004107">
    <property type="entry name" value="Integrase_SAM-like_N"/>
</dbReference>
<dbReference type="Gene3D" id="1.10.150.130">
    <property type="match status" value="1"/>
</dbReference>
<dbReference type="EMBL" id="JAZHOJ010000023">
    <property type="protein sequence ID" value="MFK7004334.1"/>
    <property type="molecule type" value="Genomic_DNA"/>
</dbReference>
<dbReference type="InterPro" id="IPR013762">
    <property type="entry name" value="Integrase-like_cat_sf"/>
</dbReference>
<dbReference type="Pfam" id="PF13495">
    <property type="entry name" value="Phage_int_SAM_4"/>
    <property type="match status" value="1"/>
</dbReference>
<dbReference type="Gene3D" id="1.10.443.10">
    <property type="entry name" value="Intergrase catalytic core"/>
    <property type="match status" value="1"/>
</dbReference>
<evidence type="ECO:0000256" key="5">
    <source>
        <dbReference type="PROSITE-ProRule" id="PRU01248"/>
    </source>
</evidence>
<dbReference type="InterPro" id="IPR044068">
    <property type="entry name" value="CB"/>
</dbReference>
<dbReference type="InterPro" id="IPR010998">
    <property type="entry name" value="Integrase_recombinase_N"/>
</dbReference>
<dbReference type="RefSeq" id="WP_205728094.1">
    <property type="nucleotide sequence ID" value="NZ_JAZHOJ010000023.1"/>
</dbReference>
<name>A0ABW8PIB9_9FLAO</name>
<evidence type="ECO:0000313" key="8">
    <source>
        <dbReference type="EMBL" id="MFK7004334.1"/>
    </source>
</evidence>
<dbReference type="SUPFAM" id="SSF56349">
    <property type="entry name" value="DNA breaking-rejoining enzymes"/>
    <property type="match status" value="1"/>
</dbReference>